<keyword evidence="1" id="KW-0812">Transmembrane</keyword>
<reference evidence="2" key="1">
    <citation type="journal article" date="2015" name="Nature">
        <title>Complex archaea that bridge the gap between prokaryotes and eukaryotes.</title>
        <authorList>
            <person name="Spang A."/>
            <person name="Saw J.H."/>
            <person name="Jorgensen S.L."/>
            <person name="Zaremba-Niedzwiedzka K."/>
            <person name="Martijn J."/>
            <person name="Lind A.E."/>
            <person name="van Eijk R."/>
            <person name="Schleper C."/>
            <person name="Guy L."/>
            <person name="Ettema T.J."/>
        </authorList>
    </citation>
    <scope>NUCLEOTIDE SEQUENCE</scope>
</reference>
<proteinExistence type="predicted"/>
<accession>A0A0F9HQL0</accession>
<organism evidence="2">
    <name type="scientific">marine sediment metagenome</name>
    <dbReference type="NCBI Taxonomy" id="412755"/>
    <lineage>
        <taxon>unclassified sequences</taxon>
        <taxon>metagenomes</taxon>
        <taxon>ecological metagenomes</taxon>
    </lineage>
</organism>
<protein>
    <submittedName>
        <fullName evidence="2">Uncharacterized protein</fullName>
    </submittedName>
</protein>
<feature type="transmembrane region" description="Helical" evidence="1">
    <location>
        <begin position="38"/>
        <end position="56"/>
    </location>
</feature>
<comment type="caution">
    <text evidence="2">The sequence shown here is derived from an EMBL/GenBank/DDBJ whole genome shotgun (WGS) entry which is preliminary data.</text>
</comment>
<dbReference type="EMBL" id="LAZR01014405">
    <property type="protein sequence ID" value="KKM17641.1"/>
    <property type="molecule type" value="Genomic_DNA"/>
</dbReference>
<name>A0A0F9HQL0_9ZZZZ</name>
<evidence type="ECO:0000313" key="2">
    <source>
        <dbReference type="EMBL" id="KKM17641.1"/>
    </source>
</evidence>
<gene>
    <name evidence="2" type="ORF">LCGC14_1673720</name>
</gene>
<keyword evidence="1" id="KW-0472">Membrane</keyword>
<sequence length="65" mass="7390">MLEFLEDLDAGFWIKFFLVGGVIVILPIWIFNFIEISFFNKILYTLAGGVGLWLALRGKTIGSKH</sequence>
<dbReference type="AlphaFoldDB" id="A0A0F9HQL0"/>
<evidence type="ECO:0000256" key="1">
    <source>
        <dbReference type="SAM" id="Phobius"/>
    </source>
</evidence>
<keyword evidence="1" id="KW-1133">Transmembrane helix</keyword>
<feature type="transmembrane region" description="Helical" evidence="1">
    <location>
        <begin position="12"/>
        <end position="32"/>
    </location>
</feature>